<evidence type="ECO:0000313" key="1">
    <source>
        <dbReference type="EMBL" id="PZV76824.1"/>
    </source>
</evidence>
<dbReference type="InterPro" id="IPR011044">
    <property type="entry name" value="Quino_amine_DH_bsu"/>
</dbReference>
<dbReference type="AlphaFoldDB" id="A0A326RK34"/>
<protein>
    <submittedName>
        <fullName evidence="1">TolB-like protein</fullName>
    </submittedName>
</protein>
<dbReference type="Pfam" id="PF15869">
    <property type="entry name" value="TolB_like"/>
    <property type="match status" value="1"/>
</dbReference>
<sequence length="348" mass="39808">MNFKITLSIIAIAIILAPACSKKRTEQETIQLKSEKIYFEELKMPMKIRFKNGKLLVSENSRITPGLPLIHVLDTFNMSYLFSQGKTGFGPGEISNASDFDLGSKDSTFWVYSSMEKRISEFSLFEQSDLAMHQIKQPVNFFKAYSCLFLTDSTFLGTFVDSPHRFVEFGLTGDFERGYGSLENFTDRTDLDNFNLSQINSGWFNSNPEKTIFAIASIYYDKIDVFDARTKEFKTIYGPDPEVFEFELHQEASGSTVIWAWDAPYQYRDIEITEDRIYALYGGISEPAIKKTSEVAKILRVYDLDGNMIEQYELDRSFRSIALDIENKKLYGITTDSDPGIAIYSLPQ</sequence>
<keyword evidence="2" id="KW-1185">Reference proteome</keyword>
<organism evidence="1 2">
    <name type="scientific">Algoriphagus aquaeductus</name>
    <dbReference type="NCBI Taxonomy" id="475299"/>
    <lineage>
        <taxon>Bacteria</taxon>
        <taxon>Pseudomonadati</taxon>
        <taxon>Bacteroidota</taxon>
        <taxon>Cytophagia</taxon>
        <taxon>Cytophagales</taxon>
        <taxon>Cyclobacteriaceae</taxon>
        <taxon>Algoriphagus</taxon>
    </lineage>
</organism>
<reference evidence="1 2" key="1">
    <citation type="submission" date="2018-06" db="EMBL/GenBank/DDBJ databases">
        <title>Genomic Encyclopedia of Archaeal and Bacterial Type Strains, Phase II (KMG-II): from individual species to whole genera.</title>
        <authorList>
            <person name="Goeker M."/>
        </authorList>
    </citation>
    <scope>NUCLEOTIDE SEQUENCE [LARGE SCALE GENOMIC DNA]</scope>
    <source>
        <strain evidence="1 2">T4</strain>
    </source>
</reference>
<comment type="caution">
    <text evidence="1">The sequence shown here is derived from an EMBL/GenBank/DDBJ whole genome shotgun (WGS) entry which is preliminary data.</text>
</comment>
<dbReference type="SUPFAM" id="SSF50969">
    <property type="entry name" value="YVTN repeat-like/Quinoprotein amine dehydrogenase"/>
    <property type="match status" value="1"/>
</dbReference>
<accession>A0A326RK34</accession>
<name>A0A326RK34_9BACT</name>
<dbReference type="EMBL" id="QKTX01000022">
    <property type="protein sequence ID" value="PZV76824.1"/>
    <property type="molecule type" value="Genomic_DNA"/>
</dbReference>
<gene>
    <name evidence="1" type="ORF">CLV31_12254</name>
</gene>
<evidence type="ECO:0000313" key="2">
    <source>
        <dbReference type="Proteomes" id="UP000248917"/>
    </source>
</evidence>
<proteinExistence type="predicted"/>
<dbReference type="Proteomes" id="UP000248917">
    <property type="component" value="Unassembled WGS sequence"/>
</dbReference>
<dbReference type="RefSeq" id="WP_111394905.1">
    <property type="nucleotide sequence ID" value="NZ_QKTX01000022.1"/>
</dbReference>
<dbReference type="OrthoDB" id="1100397at2"/>